<protein>
    <submittedName>
        <fullName evidence="1">Putative DNA-binding transcriptional regulator AlpA</fullName>
    </submittedName>
</protein>
<dbReference type="RefSeq" id="WP_188073112.1">
    <property type="nucleotide sequence ID" value="NZ_BSPS01000096.1"/>
</dbReference>
<dbReference type="AlphaFoldDB" id="A0A7W6BII9"/>
<reference evidence="1 2" key="1">
    <citation type="submission" date="2020-08" db="EMBL/GenBank/DDBJ databases">
        <title>Genomic Encyclopedia of Type Strains, Phase IV (KMG-IV): sequencing the most valuable type-strain genomes for metagenomic binning, comparative biology and taxonomic classification.</title>
        <authorList>
            <person name="Goeker M."/>
        </authorList>
    </citation>
    <scope>NUCLEOTIDE SEQUENCE [LARGE SCALE GENOMIC DNA]</scope>
    <source>
        <strain evidence="1 2">DSM 26189</strain>
    </source>
</reference>
<evidence type="ECO:0000313" key="2">
    <source>
        <dbReference type="Proteomes" id="UP000571950"/>
    </source>
</evidence>
<gene>
    <name evidence="1" type="ORF">GGR43_003378</name>
</gene>
<proteinExistence type="predicted"/>
<keyword evidence="2" id="KW-1185">Reference proteome</keyword>
<name>A0A7W6BII9_9SPHN</name>
<evidence type="ECO:0000313" key="1">
    <source>
        <dbReference type="EMBL" id="MBB3927646.1"/>
    </source>
</evidence>
<dbReference type="EMBL" id="JACIDT010000013">
    <property type="protein sequence ID" value="MBB3927646.1"/>
    <property type="molecule type" value="Genomic_DNA"/>
</dbReference>
<organism evidence="1 2">
    <name type="scientific">Sphingobium jiangsuense</name>
    <dbReference type="NCBI Taxonomy" id="870476"/>
    <lineage>
        <taxon>Bacteria</taxon>
        <taxon>Pseudomonadati</taxon>
        <taxon>Pseudomonadota</taxon>
        <taxon>Alphaproteobacteria</taxon>
        <taxon>Sphingomonadales</taxon>
        <taxon>Sphingomonadaceae</taxon>
        <taxon>Sphingobium</taxon>
    </lineage>
</organism>
<keyword evidence="1" id="KW-0238">DNA-binding</keyword>
<dbReference type="GO" id="GO:0003677">
    <property type="term" value="F:DNA binding"/>
    <property type="evidence" value="ECO:0007669"/>
    <property type="project" value="UniProtKB-KW"/>
</dbReference>
<accession>A0A7W6BII9</accession>
<comment type="caution">
    <text evidence="1">The sequence shown here is derived from an EMBL/GenBank/DDBJ whole genome shotgun (WGS) entry which is preliminary data.</text>
</comment>
<dbReference type="Proteomes" id="UP000571950">
    <property type="component" value="Unassembled WGS sequence"/>
</dbReference>
<sequence>MKHIPDWPRLMSKATLARYLDITPTELEREVMQGRLPMPVKVGSRDHWSRSAVDASVETLTGERLDDWRKDQPLYGNS</sequence>